<dbReference type="Proteomes" id="UP000078252">
    <property type="component" value="Unassembled WGS sequence"/>
</dbReference>
<proteinExistence type="predicted"/>
<dbReference type="AlphaFoldDB" id="A0A175RP93"/>
<reference evidence="1 2" key="1">
    <citation type="journal article" date="2016" name="Front. Microbiol.">
        <title>Genomic Resource of Rice Seed Associated Bacteria.</title>
        <authorList>
            <person name="Midha S."/>
            <person name="Bansal K."/>
            <person name="Sharma S."/>
            <person name="Kumar N."/>
            <person name="Patil P.P."/>
            <person name="Chaudhry V."/>
            <person name="Patil P.B."/>
        </authorList>
    </citation>
    <scope>NUCLEOTIDE SEQUENCE [LARGE SCALE GENOMIC DNA]</scope>
    <source>
        <strain evidence="1 2">NS184</strain>
    </source>
</reference>
<dbReference type="InterPro" id="IPR051908">
    <property type="entry name" value="Ribosomal_N-acetyltransferase"/>
</dbReference>
<dbReference type="PANTHER" id="PTHR43441">
    <property type="entry name" value="RIBOSOMAL-PROTEIN-SERINE ACETYLTRANSFERASE"/>
    <property type="match status" value="1"/>
</dbReference>
<dbReference type="SUPFAM" id="SSF55729">
    <property type="entry name" value="Acyl-CoA N-acyltransferases (Nat)"/>
    <property type="match status" value="1"/>
</dbReference>
<evidence type="ECO:0008006" key="3">
    <source>
        <dbReference type="Google" id="ProtNLM"/>
    </source>
</evidence>
<sequence length="62" mass="6859">AALFADGVFRVELRTAADNRPSRAVAERLGFTLEGTLRQAYPVDGVRHDLCIYARLATDPVR</sequence>
<dbReference type="GO" id="GO:1990189">
    <property type="term" value="F:protein N-terminal-serine acetyltransferase activity"/>
    <property type="evidence" value="ECO:0007669"/>
    <property type="project" value="TreeGrafter"/>
</dbReference>
<organism evidence="1 2">
    <name type="scientific">Curtobacterium luteum</name>
    <dbReference type="NCBI Taxonomy" id="33881"/>
    <lineage>
        <taxon>Bacteria</taxon>
        <taxon>Bacillati</taxon>
        <taxon>Actinomycetota</taxon>
        <taxon>Actinomycetes</taxon>
        <taxon>Micrococcales</taxon>
        <taxon>Microbacteriaceae</taxon>
        <taxon>Curtobacterium</taxon>
    </lineage>
</organism>
<protein>
    <recommendedName>
        <fullName evidence="3">GNAT family N-acetyltransferase</fullName>
    </recommendedName>
</protein>
<dbReference type="GO" id="GO:0008999">
    <property type="term" value="F:protein-N-terminal-alanine acetyltransferase activity"/>
    <property type="evidence" value="ECO:0007669"/>
    <property type="project" value="TreeGrafter"/>
</dbReference>
<dbReference type="GO" id="GO:0005737">
    <property type="term" value="C:cytoplasm"/>
    <property type="evidence" value="ECO:0007669"/>
    <property type="project" value="TreeGrafter"/>
</dbReference>
<dbReference type="InterPro" id="IPR016181">
    <property type="entry name" value="Acyl_CoA_acyltransferase"/>
</dbReference>
<dbReference type="Gene3D" id="3.40.630.30">
    <property type="match status" value="1"/>
</dbReference>
<comment type="caution">
    <text evidence="1">The sequence shown here is derived from an EMBL/GenBank/DDBJ whole genome shotgun (WGS) entry which is preliminary data.</text>
</comment>
<evidence type="ECO:0000313" key="1">
    <source>
        <dbReference type="EMBL" id="KTR05203.1"/>
    </source>
</evidence>
<feature type="non-terminal residue" evidence="1">
    <location>
        <position position="1"/>
    </location>
</feature>
<dbReference type="RefSeq" id="WP_242863029.1">
    <property type="nucleotide sequence ID" value="NZ_LDQC01000058.1"/>
</dbReference>
<dbReference type="STRING" id="33881.NS184_10545"/>
<dbReference type="EMBL" id="LDQC01000058">
    <property type="protein sequence ID" value="KTR05203.1"/>
    <property type="molecule type" value="Genomic_DNA"/>
</dbReference>
<name>A0A175RP93_9MICO</name>
<accession>A0A175RP93</accession>
<dbReference type="PANTHER" id="PTHR43441:SF10">
    <property type="entry name" value="ACETYLTRANSFERASE"/>
    <property type="match status" value="1"/>
</dbReference>
<evidence type="ECO:0000313" key="2">
    <source>
        <dbReference type="Proteomes" id="UP000078252"/>
    </source>
</evidence>
<gene>
    <name evidence="1" type="ORF">NS184_10545</name>
</gene>